<keyword evidence="4" id="KW-1185">Reference proteome</keyword>
<sequence length="775" mass="86826">MTMTKSGSRHNHLESSSSSNKQTMGGCMSGFFNFSHILSGKRCHHKRLPAPPPPSVSGNNLTSEPVPLVGSPALISKQPGKFHLQHSPHPELRPPAPDPVPKSPLQGVSTFEFKEAVKSPWKFAREAPRLSLDSRAVVDAKGGLRPREIRINAAANSAGCGGDVEISENQRRSPCVIARLMGLEQPPGSVAAEKAELRRSASESRSRDYRFLETPSFLSPLVASRNELDQSANGNYNVNHNLVKSKNQSQNQNGIQINQRRSMAERKKYYNTADFFPPEIHAKQHQQQHQALTIYGEIERRLRMRGIDEPSKDLETLKYILEALQLKGLLHSSAAAATAATTAAPRRNLVSDRDSPSRRRNTTSSGEPSVSLRRERISSARAPSRSDYRSSSPPVRRKGGPLSLETTPRRSSQSPVQSPKTMKRCDHHNQTMNRSPRGRRSTVEMNHRGERFSRHGPAEDDASTVSESSFSTSSHTETERWRREEYKEGGRSLLERCDKLLHSIAEMNSNPNPNPNLYSNSNPNTAELQQPSPVSVLDSSFYKEDDSPSPVKKRSIHCKDQILPEFEDELWSPSSLSSSSSSRTQLLSNPDHHHHHHHHHHLGIDSSSSEDPDFIYVSEVYRASYYLPSEPDLFSLLEKQISIRGNKEETSKVSFLQRKLIFDTLIEILDWAHRLPPWKSSPGKPSLQRVWAEFRRIREGGPAQDLFEVIIAVLKKDLAKDSITGWGECPVEMSEVVLDIERLIFKDLIGESIQDLAAVAGKNVGARKHCRKLLF</sequence>
<feature type="compositionally biased region" description="Low complexity" evidence="1">
    <location>
        <begin position="463"/>
        <end position="475"/>
    </location>
</feature>
<evidence type="ECO:0000313" key="4">
    <source>
        <dbReference type="Proteomes" id="UP001153076"/>
    </source>
</evidence>
<dbReference type="Pfam" id="PF14309">
    <property type="entry name" value="DUF4378"/>
    <property type="match status" value="1"/>
</dbReference>
<name>A0A9Q1QIU1_9CARY</name>
<comment type="caution">
    <text evidence="3">The sequence shown here is derived from an EMBL/GenBank/DDBJ whole genome shotgun (WGS) entry which is preliminary data.</text>
</comment>
<dbReference type="GO" id="GO:0051513">
    <property type="term" value="P:regulation of monopolar cell growth"/>
    <property type="evidence" value="ECO:0007669"/>
    <property type="project" value="InterPro"/>
</dbReference>
<feature type="compositionally biased region" description="Low complexity" evidence="1">
    <location>
        <begin position="508"/>
        <end position="524"/>
    </location>
</feature>
<feature type="compositionally biased region" description="Basic and acidic residues" evidence="1">
    <location>
        <begin position="441"/>
        <end position="458"/>
    </location>
</feature>
<feature type="compositionally biased region" description="Low complexity" evidence="1">
    <location>
        <begin position="573"/>
        <end position="588"/>
    </location>
</feature>
<reference evidence="3" key="1">
    <citation type="submission" date="2022-04" db="EMBL/GenBank/DDBJ databases">
        <title>Carnegiea gigantea Genome sequencing and assembly v2.</title>
        <authorList>
            <person name="Copetti D."/>
            <person name="Sanderson M.J."/>
            <person name="Burquez A."/>
            <person name="Wojciechowski M.F."/>
        </authorList>
    </citation>
    <scope>NUCLEOTIDE SEQUENCE</scope>
    <source>
        <strain evidence="3">SGP5-SGP5p</strain>
        <tissue evidence="3">Aerial part</tissue>
    </source>
</reference>
<feature type="region of interest" description="Disordered" evidence="1">
    <location>
        <begin position="1"/>
        <end position="22"/>
    </location>
</feature>
<feature type="region of interest" description="Disordered" evidence="1">
    <location>
        <begin position="573"/>
        <end position="608"/>
    </location>
</feature>
<organism evidence="3 4">
    <name type="scientific">Carnegiea gigantea</name>
    <dbReference type="NCBI Taxonomy" id="171969"/>
    <lineage>
        <taxon>Eukaryota</taxon>
        <taxon>Viridiplantae</taxon>
        <taxon>Streptophyta</taxon>
        <taxon>Embryophyta</taxon>
        <taxon>Tracheophyta</taxon>
        <taxon>Spermatophyta</taxon>
        <taxon>Magnoliopsida</taxon>
        <taxon>eudicotyledons</taxon>
        <taxon>Gunneridae</taxon>
        <taxon>Pentapetalae</taxon>
        <taxon>Caryophyllales</taxon>
        <taxon>Cactineae</taxon>
        <taxon>Cactaceae</taxon>
        <taxon>Cactoideae</taxon>
        <taxon>Echinocereeae</taxon>
        <taxon>Carnegiea</taxon>
    </lineage>
</organism>
<gene>
    <name evidence="3" type="ORF">Cgig2_021515</name>
</gene>
<dbReference type="EMBL" id="JAKOGI010000153">
    <property type="protein sequence ID" value="KAJ8441825.1"/>
    <property type="molecule type" value="Genomic_DNA"/>
</dbReference>
<evidence type="ECO:0000313" key="3">
    <source>
        <dbReference type="EMBL" id="KAJ8441825.1"/>
    </source>
</evidence>
<feature type="region of interest" description="Disordered" evidence="1">
    <location>
        <begin position="338"/>
        <end position="488"/>
    </location>
</feature>
<proteinExistence type="predicted"/>
<feature type="compositionally biased region" description="Basic and acidic residues" evidence="1">
    <location>
        <begin position="476"/>
        <end position="488"/>
    </location>
</feature>
<dbReference type="InterPro" id="IPR025486">
    <property type="entry name" value="DUF4378"/>
</dbReference>
<evidence type="ECO:0000259" key="2">
    <source>
        <dbReference type="Pfam" id="PF14309"/>
    </source>
</evidence>
<dbReference type="Proteomes" id="UP001153076">
    <property type="component" value="Unassembled WGS sequence"/>
</dbReference>
<protein>
    <recommendedName>
        <fullName evidence="2">DUF4378 domain-containing protein</fullName>
    </recommendedName>
</protein>
<accession>A0A9Q1QIU1</accession>
<dbReference type="AlphaFoldDB" id="A0A9Q1QIU1"/>
<feature type="region of interest" description="Disordered" evidence="1">
    <location>
        <begin position="79"/>
        <end position="101"/>
    </location>
</feature>
<dbReference type="PANTHER" id="PTHR31680">
    <property type="entry name" value="LONGIFOLIA PROTEIN"/>
    <property type="match status" value="1"/>
</dbReference>
<feature type="compositionally biased region" description="Basic and acidic residues" evidence="1">
    <location>
        <begin position="372"/>
        <end position="388"/>
    </location>
</feature>
<dbReference type="InterPro" id="IPR033334">
    <property type="entry name" value="LNG1/2"/>
</dbReference>
<feature type="region of interest" description="Disordered" evidence="1">
    <location>
        <begin position="505"/>
        <end position="530"/>
    </location>
</feature>
<feature type="domain" description="DUF4378" evidence="2">
    <location>
        <begin position="617"/>
        <end position="751"/>
    </location>
</feature>
<feature type="compositionally biased region" description="Low complexity" evidence="1">
    <location>
        <begin position="409"/>
        <end position="419"/>
    </location>
</feature>
<feature type="region of interest" description="Disordered" evidence="1">
    <location>
        <begin position="44"/>
        <end position="65"/>
    </location>
</feature>
<evidence type="ECO:0000256" key="1">
    <source>
        <dbReference type="SAM" id="MobiDB-lite"/>
    </source>
</evidence>
<feature type="compositionally biased region" description="Basic residues" evidence="1">
    <location>
        <begin position="592"/>
        <end position="601"/>
    </location>
</feature>
<dbReference type="OrthoDB" id="1929599at2759"/>
<dbReference type="PANTHER" id="PTHR31680:SF12">
    <property type="entry name" value="OS11G0587300 PROTEIN"/>
    <property type="match status" value="1"/>
</dbReference>